<comment type="caution">
    <text evidence="2">The sequence shown here is derived from an EMBL/GenBank/DDBJ whole genome shotgun (WGS) entry which is preliminary data.</text>
</comment>
<feature type="region of interest" description="Disordered" evidence="1">
    <location>
        <begin position="36"/>
        <end position="76"/>
    </location>
</feature>
<evidence type="ECO:0000256" key="1">
    <source>
        <dbReference type="SAM" id="MobiDB-lite"/>
    </source>
</evidence>
<gene>
    <name evidence="2" type="ORF">HAX54_031332</name>
</gene>
<feature type="compositionally biased region" description="Basic and acidic residues" evidence="1">
    <location>
        <begin position="37"/>
        <end position="50"/>
    </location>
</feature>
<sequence>MVKFGGVTSVCQEKRDCMLGFDAPFDPLRLKGALGRGRTERKAISEDKSDGSSGDGAGYSGPTGPFQKIEADLAVG</sequence>
<organism evidence="2 3">
    <name type="scientific">Datura stramonium</name>
    <name type="common">Jimsonweed</name>
    <name type="synonym">Common thornapple</name>
    <dbReference type="NCBI Taxonomy" id="4076"/>
    <lineage>
        <taxon>Eukaryota</taxon>
        <taxon>Viridiplantae</taxon>
        <taxon>Streptophyta</taxon>
        <taxon>Embryophyta</taxon>
        <taxon>Tracheophyta</taxon>
        <taxon>Spermatophyta</taxon>
        <taxon>Magnoliopsida</taxon>
        <taxon>eudicotyledons</taxon>
        <taxon>Gunneridae</taxon>
        <taxon>Pentapetalae</taxon>
        <taxon>asterids</taxon>
        <taxon>lamiids</taxon>
        <taxon>Solanales</taxon>
        <taxon>Solanaceae</taxon>
        <taxon>Solanoideae</taxon>
        <taxon>Datureae</taxon>
        <taxon>Datura</taxon>
    </lineage>
</organism>
<proteinExistence type="predicted"/>
<evidence type="ECO:0000313" key="3">
    <source>
        <dbReference type="Proteomes" id="UP000823775"/>
    </source>
</evidence>
<protein>
    <submittedName>
        <fullName evidence="2">Uncharacterized protein</fullName>
    </submittedName>
</protein>
<evidence type="ECO:0000313" key="2">
    <source>
        <dbReference type="EMBL" id="MCD9643685.1"/>
    </source>
</evidence>
<dbReference type="Proteomes" id="UP000823775">
    <property type="component" value="Unassembled WGS sequence"/>
</dbReference>
<reference evidence="2 3" key="1">
    <citation type="journal article" date="2021" name="BMC Genomics">
        <title>Datura genome reveals duplications of psychoactive alkaloid biosynthetic genes and high mutation rate following tissue culture.</title>
        <authorList>
            <person name="Rajewski A."/>
            <person name="Carter-House D."/>
            <person name="Stajich J."/>
            <person name="Litt A."/>
        </authorList>
    </citation>
    <scope>NUCLEOTIDE SEQUENCE [LARGE SCALE GENOMIC DNA]</scope>
    <source>
        <strain evidence="2">AR-01</strain>
    </source>
</reference>
<keyword evidence="3" id="KW-1185">Reference proteome</keyword>
<dbReference type="EMBL" id="JACEIK010003968">
    <property type="protein sequence ID" value="MCD9643685.1"/>
    <property type="molecule type" value="Genomic_DNA"/>
</dbReference>
<name>A0ABS8V920_DATST</name>
<accession>A0ABS8V920</accession>